<dbReference type="InterPro" id="IPR002156">
    <property type="entry name" value="RNaseH_domain"/>
</dbReference>
<dbReference type="Pfam" id="PF13456">
    <property type="entry name" value="RVT_3"/>
    <property type="match status" value="1"/>
</dbReference>
<keyword evidence="4" id="KW-1185">Reference proteome</keyword>
<evidence type="ECO:0000256" key="1">
    <source>
        <dbReference type="SAM" id="MobiDB-lite"/>
    </source>
</evidence>
<evidence type="ECO:0000313" key="4">
    <source>
        <dbReference type="Proteomes" id="UP000317369"/>
    </source>
</evidence>
<accession>A0A517YVG0</accession>
<dbReference type="GO" id="GO:0003676">
    <property type="term" value="F:nucleic acid binding"/>
    <property type="evidence" value="ECO:0007669"/>
    <property type="project" value="InterPro"/>
</dbReference>
<dbReference type="InterPro" id="IPR036397">
    <property type="entry name" value="RNaseH_sf"/>
</dbReference>
<dbReference type="RefSeq" id="WP_145077858.1">
    <property type="nucleotide sequence ID" value="NZ_CP036425.1"/>
</dbReference>
<dbReference type="GO" id="GO:0004523">
    <property type="term" value="F:RNA-DNA hybrid ribonuclease activity"/>
    <property type="evidence" value="ECO:0007669"/>
    <property type="project" value="InterPro"/>
</dbReference>
<evidence type="ECO:0000259" key="2">
    <source>
        <dbReference type="PROSITE" id="PS50879"/>
    </source>
</evidence>
<dbReference type="OrthoDB" id="7845843at2"/>
<feature type="compositionally biased region" description="Polar residues" evidence="1">
    <location>
        <begin position="168"/>
        <end position="178"/>
    </location>
</feature>
<feature type="region of interest" description="Disordered" evidence="1">
    <location>
        <begin position="141"/>
        <end position="182"/>
    </location>
</feature>
<feature type="domain" description="RNase H type-1" evidence="2">
    <location>
        <begin position="1"/>
        <end position="136"/>
    </location>
</feature>
<name>A0A517YVG0_9BACT</name>
<dbReference type="AlphaFoldDB" id="A0A517YVG0"/>
<dbReference type="SUPFAM" id="SSF53098">
    <property type="entry name" value="Ribonuclease H-like"/>
    <property type="match status" value="1"/>
</dbReference>
<dbReference type="KEGG" id="pcor:KS4_22690"/>
<reference evidence="3 4" key="1">
    <citation type="submission" date="2019-02" db="EMBL/GenBank/DDBJ databases">
        <title>Deep-cultivation of Planctomycetes and their phenomic and genomic characterization uncovers novel biology.</title>
        <authorList>
            <person name="Wiegand S."/>
            <person name="Jogler M."/>
            <person name="Boedeker C."/>
            <person name="Pinto D."/>
            <person name="Vollmers J."/>
            <person name="Rivas-Marin E."/>
            <person name="Kohn T."/>
            <person name="Peeters S.H."/>
            <person name="Heuer A."/>
            <person name="Rast P."/>
            <person name="Oberbeckmann S."/>
            <person name="Bunk B."/>
            <person name="Jeske O."/>
            <person name="Meyerdierks A."/>
            <person name="Storesund J.E."/>
            <person name="Kallscheuer N."/>
            <person name="Luecker S."/>
            <person name="Lage O.M."/>
            <person name="Pohl T."/>
            <person name="Merkel B.J."/>
            <person name="Hornburger P."/>
            <person name="Mueller R.-W."/>
            <person name="Bruemmer F."/>
            <person name="Labrenz M."/>
            <person name="Spormann A.M."/>
            <person name="Op den Camp H."/>
            <person name="Overmann J."/>
            <person name="Amann R."/>
            <person name="Jetten M.S.M."/>
            <person name="Mascher T."/>
            <person name="Medema M.H."/>
            <person name="Devos D.P."/>
            <person name="Kaster A.-K."/>
            <person name="Ovreas L."/>
            <person name="Rohde M."/>
            <person name="Galperin M.Y."/>
            <person name="Jogler C."/>
        </authorList>
    </citation>
    <scope>NUCLEOTIDE SEQUENCE [LARGE SCALE GENOMIC DNA]</scope>
    <source>
        <strain evidence="3 4">KS4</strain>
    </source>
</reference>
<gene>
    <name evidence="3" type="primary">rnhA</name>
    <name evidence="3" type="ORF">KS4_22690</name>
</gene>
<proteinExistence type="predicted"/>
<dbReference type="Proteomes" id="UP000317369">
    <property type="component" value="Chromosome"/>
</dbReference>
<dbReference type="EMBL" id="CP036425">
    <property type="protein sequence ID" value="QDU34204.1"/>
    <property type="molecule type" value="Genomic_DNA"/>
</dbReference>
<dbReference type="PANTHER" id="PTHR46387:SF2">
    <property type="entry name" value="RIBONUCLEASE HI"/>
    <property type="match status" value="1"/>
</dbReference>
<dbReference type="PANTHER" id="PTHR46387">
    <property type="entry name" value="POLYNUCLEOTIDYL TRANSFERASE, RIBONUCLEASE H-LIKE SUPERFAMILY PROTEIN"/>
    <property type="match status" value="1"/>
</dbReference>
<dbReference type="PROSITE" id="PS50879">
    <property type="entry name" value="RNASE_H_1"/>
    <property type="match status" value="1"/>
</dbReference>
<organism evidence="3 4">
    <name type="scientific">Poriferisphaera corsica</name>
    <dbReference type="NCBI Taxonomy" id="2528020"/>
    <lineage>
        <taxon>Bacteria</taxon>
        <taxon>Pseudomonadati</taxon>
        <taxon>Planctomycetota</taxon>
        <taxon>Phycisphaerae</taxon>
        <taxon>Phycisphaerales</taxon>
        <taxon>Phycisphaeraceae</taxon>
        <taxon>Poriferisphaera</taxon>
    </lineage>
</organism>
<sequence length="251" mass="26867">MMKCIIHIDGGARGNPGPAAAGVTIKQAGTGKIVHEAGYYLGHMTNNSAEYNGLLHALEAAKGLKADELLIHSDSQLMVRQINGEYKVKSPDLKPLYTKALRLIGGFKKVDLVHVRREKNKRADELANLSMDAETDVFFTDEGGEESGRSSENSSVKSSGAGEGLFDNPTTESTTQAQGGDGFSVKLTTGDCQNGCGKGRTFVFGEKTPGGCCVHAAAAALGANPMKWDRNQTGEDMICNQCWQTIEVRKR</sequence>
<evidence type="ECO:0000313" key="3">
    <source>
        <dbReference type="EMBL" id="QDU34204.1"/>
    </source>
</evidence>
<feature type="compositionally biased region" description="Low complexity" evidence="1">
    <location>
        <begin position="150"/>
        <end position="160"/>
    </location>
</feature>
<dbReference type="InterPro" id="IPR012337">
    <property type="entry name" value="RNaseH-like_sf"/>
</dbReference>
<protein>
    <submittedName>
        <fullName evidence="3">14.7 kDa ribonuclease H-like protein</fullName>
    </submittedName>
</protein>
<dbReference type="Gene3D" id="3.30.420.10">
    <property type="entry name" value="Ribonuclease H-like superfamily/Ribonuclease H"/>
    <property type="match status" value="1"/>
</dbReference>
<dbReference type="CDD" id="cd09279">
    <property type="entry name" value="RNase_HI_like"/>
    <property type="match status" value="1"/>
</dbReference>